<comment type="caution">
    <text evidence="2">The sequence shown here is derived from an EMBL/GenBank/DDBJ whole genome shotgun (WGS) entry which is preliminary data.</text>
</comment>
<name>A0A1J5RF01_9ZZZZ</name>
<keyword evidence="1" id="KW-0472">Membrane</keyword>
<keyword evidence="1" id="KW-0812">Transmembrane</keyword>
<sequence>MTDEQLMDEYDAVAASTFVGINYYADELRRREQAAANRASDRLARASLRLSYATLVLSAVAVVIALVHH</sequence>
<dbReference type="AlphaFoldDB" id="A0A1J5RF01"/>
<evidence type="ECO:0000256" key="1">
    <source>
        <dbReference type="SAM" id="Phobius"/>
    </source>
</evidence>
<proteinExistence type="predicted"/>
<feature type="transmembrane region" description="Helical" evidence="1">
    <location>
        <begin position="50"/>
        <end position="68"/>
    </location>
</feature>
<reference evidence="2" key="1">
    <citation type="submission" date="2016-10" db="EMBL/GenBank/DDBJ databases">
        <title>Sequence of Gallionella enrichment culture.</title>
        <authorList>
            <person name="Poehlein A."/>
            <person name="Muehling M."/>
            <person name="Daniel R."/>
        </authorList>
    </citation>
    <scope>NUCLEOTIDE SEQUENCE</scope>
</reference>
<protein>
    <submittedName>
        <fullName evidence="2">Uncharacterized protein</fullName>
    </submittedName>
</protein>
<accession>A0A1J5RF01</accession>
<evidence type="ECO:0000313" key="2">
    <source>
        <dbReference type="EMBL" id="OIQ94686.1"/>
    </source>
</evidence>
<keyword evidence="1" id="KW-1133">Transmembrane helix</keyword>
<organism evidence="2">
    <name type="scientific">mine drainage metagenome</name>
    <dbReference type="NCBI Taxonomy" id="410659"/>
    <lineage>
        <taxon>unclassified sequences</taxon>
        <taxon>metagenomes</taxon>
        <taxon>ecological metagenomes</taxon>
    </lineage>
</organism>
<dbReference type="EMBL" id="MLJW01000181">
    <property type="protein sequence ID" value="OIQ94686.1"/>
    <property type="molecule type" value="Genomic_DNA"/>
</dbReference>
<gene>
    <name evidence="2" type="ORF">GALL_233440</name>
</gene>